<sequence length="151" mass="17702">MSIACLQYQYNELSKRYEMLLRAYDERCNSISSQDGAFLKLHKRLKELYVELTHVHKCLLIIGEKYLDLKYKRFTQKVWYEERIESLKCASKAVLLTAERARRDLDDQLSRCLACEHDTAVTLLLEKVISTLLTQCQWDFTSLSGGRARKS</sequence>
<dbReference type="Proteomes" id="UP000838756">
    <property type="component" value="Unassembled WGS sequence"/>
</dbReference>
<dbReference type="AlphaFoldDB" id="A0A8S4SBN5"/>
<proteinExistence type="predicted"/>
<keyword evidence="2" id="KW-1185">Reference proteome</keyword>
<dbReference type="EMBL" id="CAKXAJ010026111">
    <property type="protein sequence ID" value="CAH2256672.1"/>
    <property type="molecule type" value="Genomic_DNA"/>
</dbReference>
<reference evidence="1" key="1">
    <citation type="submission" date="2022-03" db="EMBL/GenBank/DDBJ databases">
        <authorList>
            <person name="Lindestad O."/>
        </authorList>
    </citation>
    <scope>NUCLEOTIDE SEQUENCE</scope>
</reference>
<accession>A0A8S4SBN5</accession>
<name>A0A8S4SBN5_9NEOP</name>
<organism evidence="1 2">
    <name type="scientific">Pararge aegeria aegeria</name>
    <dbReference type="NCBI Taxonomy" id="348720"/>
    <lineage>
        <taxon>Eukaryota</taxon>
        <taxon>Metazoa</taxon>
        <taxon>Ecdysozoa</taxon>
        <taxon>Arthropoda</taxon>
        <taxon>Hexapoda</taxon>
        <taxon>Insecta</taxon>
        <taxon>Pterygota</taxon>
        <taxon>Neoptera</taxon>
        <taxon>Endopterygota</taxon>
        <taxon>Lepidoptera</taxon>
        <taxon>Glossata</taxon>
        <taxon>Ditrysia</taxon>
        <taxon>Papilionoidea</taxon>
        <taxon>Nymphalidae</taxon>
        <taxon>Satyrinae</taxon>
        <taxon>Satyrini</taxon>
        <taxon>Parargina</taxon>
        <taxon>Pararge</taxon>
    </lineage>
</organism>
<dbReference type="OrthoDB" id="7405964at2759"/>
<evidence type="ECO:0000313" key="1">
    <source>
        <dbReference type="EMBL" id="CAH2256672.1"/>
    </source>
</evidence>
<gene>
    <name evidence="1" type="primary">jg19630</name>
    <name evidence="1" type="ORF">PAEG_LOCUS22959</name>
</gene>
<protein>
    <submittedName>
        <fullName evidence="1">Jg19630 protein</fullName>
    </submittedName>
</protein>
<comment type="caution">
    <text evidence="1">The sequence shown here is derived from an EMBL/GenBank/DDBJ whole genome shotgun (WGS) entry which is preliminary data.</text>
</comment>
<evidence type="ECO:0000313" key="2">
    <source>
        <dbReference type="Proteomes" id="UP000838756"/>
    </source>
</evidence>